<evidence type="ECO:0000313" key="5">
    <source>
        <dbReference type="Proteomes" id="UP000197783"/>
    </source>
</evidence>
<sequence>MNLTQISMNAESGSAVPLVADDAPRAALLDLLVHLRAQDYDFIAPTPASHARVLQRPDRQVGATTADLLGWSLPCNADRLDPAILHALEQASLLERRPDGLVRAAVRVSNVFGQLFVHSRYPTQQQDAVFLGPDSYRFADYISRNLSGLPSRARIMDYGAGAGVGGIVAAALHGNALLTLADINPKALSLASVNATFAGIDHRTTRAQSPQDVDGPFDLIVSHPPFMIDPDRRAYRDGGDLYGGKLSLDWTLAAMTRLAPGGRFVMHTGVSIVAGRDVVRDALGEAMPATGFDYDYRVLDPDIFGDELDKEPYAQVDRIAAIGLCVSRHPGA</sequence>
<gene>
    <name evidence="4" type="primary">rsmC</name>
    <name evidence="4" type="ORF">SPMU_27790</name>
</gene>
<evidence type="ECO:0000259" key="3">
    <source>
        <dbReference type="Pfam" id="PF05175"/>
    </source>
</evidence>
<keyword evidence="4" id="KW-0808">Transferase</keyword>
<keyword evidence="2" id="KW-0949">S-adenosyl-L-methionine</keyword>
<dbReference type="Gene3D" id="3.40.50.150">
    <property type="entry name" value="Vaccinia Virus protein VP39"/>
    <property type="match status" value="1"/>
</dbReference>
<accession>A0A245ZFK6</accession>
<dbReference type="EMBL" id="NBBJ01000005">
    <property type="protein sequence ID" value="OWK28518.1"/>
    <property type="molecule type" value="Genomic_DNA"/>
</dbReference>
<proteinExistence type="predicted"/>
<dbReference type="RefSeq" id="WP_088334478.1">
    <property type="nucleotide sequence ID" value="NZ_NBBJ01000005.1"/>
</dbReference>
<comment type="caution">
    <text evidence="4">The sequence shown here is derived from an EMBL/GenBank/DDBJ whole genome shotgun (WGS) entry which is preliminary data.</text>
</comment>
<dbReference type="InterPro" id="IPR007848">
    <property type="entry name" value="Small_mtfrase_dom"/>
</dbReference>
<dbReference type="EC" id="2.1.1.172" evidence="4"/>
<dbReference type="GO" id="GO:0052914">
    <property type="term" value="F:16S rRNA (guanine(1207)-N(2))-methyltransferase activity"/>
    <property type="evidence" value="ECO:0007669"/>
    <property type="project" value="UniProtKB-EC"/>
</dbReference>
<protein>
    <submittedName>
        <fullName evidence="4">Ribosomal RNA small subunit methyltransferase C</fullName>
        <ecNumber evidence="4">2.1.1.172</ecNumber>
    </submittedName>
</protein>
<dbReference type="OrthoDB" id="9800643at2"/>
<evidence type="ECO:0000313" key="4">
    <source>
        <dbReference type="EMBL" id="OWK28518.1"/>
    </source>
</evidence>
<keyword evidence="5" id="KW-1185">Reference proteome</keyword>
<dbReference type="InterPro" id="IPR029063">
    <property type="entry name" value="SAM-dependent_MTases_sf"/>
</dbReference>
<keyword evidence="1 4" id="KW-0489">Methyltransferase</keyword>
<dbReference type="AlphaFoldDB" id="A0A245ZFK6"/>
<name>A0A245ZFK6_9SPHN</name>
<evidence type="ECO:0000256" key="2">
    <source>
        <dbReference type="ARBA" id="ARBA00022691"/>
    </source>
</evidence>
<organism evidence="4 5">
    <name type="scientific">Sphingomonas mucosissima</name>
    <dbReference type="NCBI Taxonomy" id="370959"/>
    <lineage>
        <taxon>Bacteria</taxon>
        <taxon>Pseudomonadati</taxon>
        <taxon>Pseudomonadota</taxon>
        <taxon>Alphaproteobacteria</taxon>
        <taxon>Sphingomonadales</taxon>
        <taxon>Sphingomonadaceae</taxon>
        <taxon>Sphingomonas</taxon>
    </lineage>
</organism>
<evidence type="ECO:0000256" key="1">
    <source>
        <dbReference type="ARBA" id="ARBA00022603"/>
    </source>
</evidence>
<dbReference type="Pfam" id="PF05175">
    <property type="entry name" value="MTS"/>
    <property type="match status" value="1"/>
</dbReference>
<dbReference type="SUPFAM" id="SSF53335">
    <property type="entry name" value="S-adenosyl-L-methionine-dependent methyltransferases"/>
    <property type="match status" value="1"/>
</dbReference>
<feature type="domain" description="Methyltransferase small" evidence="3">
    <location>
        <begin position="151"/>
        <end position="228"/>
    </location>
</feature>
<dbReference type="Proteomes" id="UP000197783">
    <property type="component" value="Unassembled WGS sequence"/>
</dbReference>
<reference evidence="4 5" key="1">
    <citation type="submission" date="2017-03" db="EMBL/GenBank/DDBJ databases">
        <title>Genome sequence of Sphingomonas mucosissima DSM 17494.</title>
        <authorList>
            <person name="Poehlein A."/>
            <person name="Wuebbeler J.H."/>
            <person name="Steinbuechel A."/>
            <person name="Daniel R."/>
        </authorList>
    </citation>
    <scope>NUCLEOTIDE SEQUENCE [LARGE SCALE GENOMIC DNA]</scope>
    <source>
        <strain evidence="4 5">DSM 17494</strain>
    </source>
</reference>